<feature type="region of interest" description="Disordered" evidence="1">
    <location>
        <begin position="99"/>
        <end position="121"/>
    </location>
</feature>
<comment type="caution">
    <text evidence="3">The sequence shown here is derived from an EMBL/GenBank/DDBJ whole genome shotgun (WGS) entry which is preliminary data.</text>
</comment>
<dbReference type="PANTHER" id="PTHR46211">
    <property type="entry name" value="GLYCEROPHOSPHORYL DIESTER PHOSPHODIESTERASE"/>
    <property type="match status" value="1"/>
</dbReference>
<dbReference type="EMBL" id="JAAVJC010000030">
    <property type="protein sequence ID" value="NJQ14587.1"/>
    <property type="molecule type" value="Genomic_DNA"/>
</dbReference>
<evidence type="ECO:0000313" key="4">
    <source>
        <dbReference type="Proteomes" id="UP000727056"/>
    </source>
</evidence>
<feature type="compositionally biased region" description="Pro residues" evidence="1">
    <location>
        <begin position="1"/>
        <end position="11"/>
    </location>
</feature>
<name>A0ABX1CBK7_9ACTN</name>
<dbReference type="Gene3D" id="3.20.20.190">
    <property type="entry name" value="Phosphatidylinositol (PI) phosphodiesterase"/>
    <property type="match status" value="1"/>
</dbReference>
<proteinExistence type="predicted"/>
<feature type="compositionally biased region" description="Low complexity" evidence="1">
    <location>
        <begin position="99"/>
        <end position="115"/>
    </location>
</feature>
<accession>A0ABX1CBK7</accession>
<evidence type="ECO:0000259" key="2">
    <source>
        <dbReference type="PROSITE" id="PS51704"/>
    </source>
</evidence>
<sequence length="375" mass="39331">MTPRYDQPPTPHGGKRAGRRARPPGHRPFGRWATVRPYGYTARGQHPPGVPPRPKEFPVSLHSALTTLGSAFVAVTLALTAAAPAGPPAGATGGPAPVAAGAAAPGHGSGPAVVAHRGASGHAPENTLAAVDAAAELEVEWVEVDVQRAGDGELVVIHDNDLARTTDAPERYPDRAPWTLTDFSAAEIAELDAGSWYGPEFAGERVPTLGQVLDRMAAHGQKLLLEVKSPELYPGIEADIVAALREHGWLSPRTLRSALVVQSFDAASVRTLHELAPRVRTGLLGNPPVAELRRHAQYVDQINPRHTAATAEYVAAIQELRGAHGRRLQVNVWTVNDGPTAFALAGLGVDGIITDHPDVVRAALSSGVGAPLPVS</sequence>
<feature type="compositionally biased region" description="Basic residues" evidence="1">
    <location>
        <begin position="13"/>
        <end position="29"/>
    </location>
</feature>
<organism evidence="3 4">
    <name type="scientific">Streptomyces bohaiensis</name>
    <dbReference type="NCBI Taxonomy" id="1431344"/>
    <lineage>
        <taxon>Bacteria</taxon>
        <taxon>Bacillati</taxon>
        <taxon>Actinomycetota</taxon>
        <taxon>Actinomycetes</taxon>
        <taxon>Kitasatosporales</taxon>
        <taxon>Streptomycetaceae</taxon>
        <taxon>Streptomyces</taxon>
    </lineage>
</organism>
<dbReference type="SUPFAM" id="SSF51695">
    <property type="entry name" value="PLC-like phosphodiesterases"/>
    <property type="match status" value="1"/>
</dbReference>
<dbReference type="Proteomes" id="UP000727056">
    <property type="component" value="Unassembled WGS sequence"/>
</dbReference>
<evidence type="ECO:0000256" key="1">
    <source>
        <dbReference type="SAM" id="MobiDB-lite"/>
    </source>
</evidence>
<keyword evidence="4" id="KW-1185">Reference proteome</keyword>
<gene>
    <name evidence="3" type="ORF">HCN52_06435</name>
</gene>
<protein>
    <submittedName>
        <fullName evidence="3">Glycerophosphodiester phosphodiesterase</fullName>
    </submittedName>
</protein>
<feature type="region of interest" description="Disordered" evidence="1">
    <location>
        <begin position="1"/>
        <end position="55"/>
    </location>
</feature>
<evidence type="ECO:0000313" key="3">
    <source>
        <dbReference type="EMBL" id="NJQ14587.1"/>
    </source>
</evidence>
<feature type="domain" description="GP-PDE" evidence="2">
    <location>
        <begin position="111"/>
        <end position="364"/>
    </location>
</feature>
<dbReference type="Pfam" id="PF03009">
    <property type="entry name" value="GDPD"/>
    <property type="match status" value="1"/>
</dbReference>
<reference evidence="3 4" key="1">
    <citation type="submission" date="2020-03" db="EMBL/GenBank/DDBJ databases">
        <title>Draft genome of Streptomyces sp. ventii, isolated from the Axial Seamount in the Pacific Ocean, and resequencing of the two type strains Streptomyces lonarensis strain NCL 716 and Streptomyces bohaiensis strain 11A07.</title>
        <authorList>
            <person name="Loughran R.M."/>
            <person name="Pfannmuller K.M."/>
            <person name="Wasson B.J."/>
            <person name="Deadmond M.C."/>
            <person name="Paddock B.E."/>
            <person name="Koyack M.J."/>
            <person name="Gallegos D.A."/>
            <person name="Mitchell E.A."/>
            <person name="Ushijima B."/>
            <person name="Saw J.H."/>
            <person name="Mcphail K.L."/>
            <person name="Videau P."/>
        </authorList>
    </citation>
    <scope>NUCLEOTIDE SEQUENCE [LARGE SCALE GENOMIC DNA]</scope>
    <source>
        <strain evidence="3 4">11A07</strain>
    </source>
</reference>
<dbReference type="InterPro" id="IPR017946">
    <property type="entry name" value="PLC-like_Pdiesterase_TIM-brl"/>
</dbReference>
<dbReference type="InterPro" id="IPR030395">
    <property type="entry name" value="GP_PDE_dom"/>
</dbReference>
<dbReference type="PROSITE" id="PS51704">
    <property type="entry name" value="GP_PDE"/>
    <property type="match status" value="1"/>
</dbReference>
<dbReference type="PANTHER" id="PTHR46211:SF1">
    <property type="entry name" value="GLYCEROPHOSPHODIESTER PHOSPHODIESTERASE, CYTOPLASMIC"/>
    <property type="match status" value="1"/>
</dbReference>